<dbReference type="OrthoDB" id="2662747at2"/>
<dbReference type="EMBL" id="ACXX02000001">
    <property type="protein sequence ID" value="EGD49639.1"/>
    <property type="molecule type" value="Genomic_DNA"/>
</dbReference>
<gene>
    <name evidence="1" type="ORF">Cpap_4081</name>
</gene>
<dbReference type="eggNOG" id="ENOG5033GI7">
    <property type="taxonomic scope" value="Bacteria"/>
</dbReference>
<organism evidence="1 2">
    <name type="scientific">Ruminiclostridium papyrosolvens DSM 2782</name>
    <dbReference type="NCBI Taxonomy" id="588581"/>
    <lineage>
        <taxon>Bacteria</taxon>
        <taxon>Bacillati</taxon>
        <taxon>Bacillota</taxon>
        <taxon>Clostridia</taxon>
        <taxon>Eubacteriales</taxon>
        <taxon>Oscillospiraceae</taxon>
        <taxon>Ruminiclostridium</taxon>
    </lineage>
</organism>
<dbReference type="Proteomes" id="UP000003860">
    <property type="component" value="Unassembled WGS sequence"/>
</dbReference>
<reference evidence="1" key="2">
    <citation type="submission" date="2011-01" db="EMBL/GenBank/DDBJ databases">
        <title>The Non-contiguous Finished genome of Clostridium papyrosolvens.</title>
        <authorList>
            <person name="Lucas S."/>
            <person name="Copeland A."/>
            <person name="Lapidus A."/>
            <person name="Cheng J.-F."/>
            <person name="Goodwin L."/>
            <person name="Pitluck S."/>
            <person name="Misra M."/>
            <person name="Chertkov O."/>
            <person name="Detter J.C."/>
            <person name="Han C."/>
            <person name="Tapia R."/>
            <person name="Land M."/>
            <person name="Hauser L."/>
            <person name="Kyrpides N."/>
            <person name="Ivanova N."/>
            <person name="Pagani I."/>
            <person name="Mouttaki H."/>
            <person name="He Z."/>
            <person name="Zhou J."/>
            <person name="Hemme C.L."/>
            <person name="Woyke T."/>
        </authorList>
    </citation>
    <scope>NUCLEOTIDE SEQUENCE [LARGE SCALE GENOMIC DNA]</scope>
    <source>
        <strain evidence="1">DSM 2782</strain>
    </source>
</reference>
<keyword evidence="2" id="KW-1185">Reference proteome</keyword>
<evidence type="ECO:0000313" key="2">
    <source>
        <dbReference type="Proteomes" id="UP000003860"/>
    </source>
</evidence>
<sequence>MKKILIIVLATVLMLNMMGCMKTSNNKNEEKIGIRGLITKVLTDDNKKVTGIFVEGKVEGDTIHDKATVSIDKSTKISASELKEGMRVEVVFKGEVMESYPVQGKAKTIKVIDFAT</sequence>
<dbReference type="Pfam" id="PF11518">
    <property type="entry name" value="DUF3221"/>
    <property type="match status" value="1"/>
</dbReference>
<comment type="caution">
    <text evidence="1">The sequence shown here is derived from an EMBL/GenBank/DDBJ whole genome shotgun (WGS) entry which is preliminary data.</text>
</comment>
<dbReference type="RefSeq" id="WP_004616504.1">
    <property type="nucleotide sequence ID" value="NZ_ACXX02000001.1"/>
</dbReference>
<evidence type="ECO:0008006" key="3">
    <source>
        <dbReference type="Google" id="ProtNLM"/>
    </source>
</evidence>
<accession>F1T841</accession>
<dbReference type="STRING" id="588581.Cpap_4081"/>
<name>F1T841_9FIRM</name>
<evidence type="ECO:0000313" key="1">
    <source>
        <dbReference type="EMBL" id="EGD49639.1"/>
    </source>
</evidence>
<protein>
    <recommendedName>
        <fullName evidence="3">DUF3221 domain-containing protein</fullName>
    </recommendedName>
</protein>
<dbReference type="InterPro" id="IPR021598">
    <property type="entry name" value="DUF3221"/>
</dbReference>
<reference evidence="1" key="1">
    <citation type="submission" date="2009-07" db="EMBL/GenBank/DDBJ databases">
        <authorList>
            <consortium name="US DOE Joint Genome Institute (JGI-PGF)"/>
            <person name="Lucas S."/>
            <person name="Copeland A."/>
            <person name="Lapidus A."/>
            <person name="Glavina del Rio T."/>
            <person name="Tice H."/>
            <person name="Bruce D."/>
            <person name="Goodwin L."/>
            <person name="Pitluck S."/>
            <person name="Larimer F."/>
            <person name="Land M.L."/>
            <person name="Mouttaki H."/>
            <person name="He Z."/>
            <person name="Zhou J."/>
            <person name="Hemme C.L."/>
        </authorList>
    </citation>
    <scope>NUCLEOTIDE SEQUENCE [LARGE SCALE GENOMIC DNA]</scope>
    <source>
        <strain evidence="1">DSM 2782</strain>
    </source>
</reference>
<proteinExistence type="predicted"/>
<dbReference type="AlphaFoldDB" id="F1T841"/>